<reference evidence="1" key="1">
    <citation type="submission" date="2020-05" db="EMBL/GenBank/DDBJ databases">
        <authorList>
            <person name="Chiriac C."/>
            <person name="Salcher M."/>
            <person name="Ghai R."/>
            <person name="Kavagutti S V."/>
        </authorList>
    </citation>
    <scope>NUCLEOTIDE SEQUENCE</scope>
</reference>
<evidence type="ECO:0000313" key="1">
    <source>
        <dbReference type="EMBL" id="CAB4934938.1"/>
    </source>
</evidence>
<proteinExistence type="predicted"/>
<gene>
    <name evidence="1" type="ORF">UFOPK3772_00503</name>
</gene>
<name>A0A6J7IUM8_9ZZZZ</name>
<dbReference type="EMBL" id="CAFBNE010000010">
    <property type="protein sequence ID" value="CAB4934938.1"/>
    <property type="molecule type" value="Genomic_DNA"/>
</dbReference>
<accession>A0A6J7IUM8</accession>
<dbReference type="AlphaFoldDB" id="A0A6J7IUM8"/>
<sequence length="175" mass="18552">MAATAVISGVLFGPAAPASARSYDTWSAVSAALGGSQTPWEPRRTLGLARDPKLGIDVTRCKGKKGSAIRVRYASPKARRMFYTVQQPNGVACVKTTMAGYGKVGMVKAHGFVFDIYARCGKTTCPKSSVAKRGMVQMRPAGPGATVSTVRIATKGLTFDEVTWVTEGLTLNTFN</sequence>
<protein>
    <submittedName>
        <fullName evidence="1">Unannotated protein</fullName>
    </submittedName>
</protein>
<organism evidence="1">
    <name type="scientific">freshwater metagenome</name>
    <dbReference type="NCBI Taxonomy" id="449393"/>
    <lineage>
        <taxon>unclassified sequences</taxon>
        <taxon>metagenomes</taxon>
        <taxon>ecological metagenomes</taxon>
    </lineage>
</organism>